<evidence type="ECO:0000256" key="1">
    <source>
        <dbReference type="SAM" id="MobiDB-lite"/>
    </source>
</evidence>
<evidence type="ECO:0000313" key="3">
    <source>
        <dbReference type="Proteomes" id="UP000887116"/>
    </source>
</evidence>
<dbReference type="AlphaFoldDB" id="A0A8X6H270"/>
<dbReference type="Proteomes" id="UP000887116">
    <property type="component" value="Unassembled WGS sequence"/>
</dbReference>
<dbReference type="EMBL" id="BMAO01007267">
    <property type="protein sequence ID" value="GFR14838.1"/>
    <property type="molecule type" value="Genomic_DNA"/>
</dbReference>
<sequence length="68" mass="7296">MGSSPQIIRGAQSSLGRKANTLSETNCPLQRQTPLLKMKTSRALVGLFSLAPSPSNKAVTSRDVIKRT</sequence>
<gene>
    <name evidence="2" type="ORF">TNCT_552541</name>
</gene>
<feature type="region of interest" description="Disordered" evidence="1">
    <location>
        <begin position="1"/>
        <end position="27"/>
    </location>
</feature>
<reference evidence="2" key="1">
    <citation type="submission" date="2020-07" db="EMBL/GenBank/DDBJ databases">
        <title>Multicomponent nature underlies the extraordinary mechanical properties of spider dragline silk.</title>
        <authorList>
            <person name="Kono N."/>
            <person name="Nakamura H."/>
            <person name="Mori M."/>
            <person name="Yoshida Y."/>
            <person name="Ohtoshi R."/>
            <person name="Malay A.D."/>
            <person name="Moran D.A.P."/>
            <person name="Tomita M."/>
            <person name="Numata K."/>
            <person name="Arakawa K."/>
        </authorList>
    </citation>
    <scope>NUCLEOTIDE SEQUENCE</scope>
</reference>
<keyword evidence="3" id="KW-1185">Reference proteome</keyword>
<protein>
    <submittedName>
        <fullName evidence="2">Uncharacterized protein</fullName>
    </submittedName>
</protein>
<organism evidence="2 3">
    <name type="scientific">Trichonephila clavata</name>
    <name type="common">Joro spider</name>
    <name type="synonym">Nephila clavata</name>
    <dbReference type="NCBI Taxonomy" id="2740835"/>
    <lineage>
        <taxon>Eukaryota</taxon>
        <taxon>Metazoa</taxon>
        <taxon>Ecdysozoa</taxon>
        <taxon>Arthropoda</taxon>
        <taxon>Chelicerata</taxon>
        <taxon>Arachnida</taxon>
        <taxon>Araneae</taxon>
        <taxon>Araneomorphae</taxon>
        <taxon>Entelegynae</taxon>
        <taxon>Araneoidea</taxon>
        <taxon>Nephilidae</taxon>
        <taxon>Trichonephila</taxon>
    </lineage>
</organism>
<proteinExistence type="predicted"/>
<accession>A0A8X6H270</accession>
<evidence type="ECO:0000313" key="2">
    <source>
        <dbReference type="EMBL" id="GFR14838.1"/>
    </source>
</evidence>
<name>A0A8X6H270_TRICU</name>
<comment type="caution">
    <text evidence="2">The sequence shown here is derived from an EMBL/GenBank/DDBJ whole genome shotgun (WGS) entry which is preliminary data.</text>
</comment>